<protein>
    <submittedName>
        <fullName evidence="2">Uncharacterized protein</fullName>
    </submittedName>
</protein>
<organism evidence="2 3">
    <name type="scientific">Saprolegnia diclina (strain VS20)</name>
    <dbReference type="NCBI Taxonomy" id="1156394"/>
    <lineage>
        <taxon>Eukaryota</taxon>
        <taxon>Sar</taxon>
        <taxon>Stramenopiles</taxon>
        <taxon>Oomycota</taxon>
        <taxon>Saprolegniomycetes</taxon>
        <taxon>Saprolegniales</taxon>
        <taxon>Saprolegniaceae</taxon>
        <taxon>Saprolegnia</taxon>
    </lineage>
</organism>
<dbReference type="InParanoid" id="T0QT85"/>
<feature type="compositionally biased region" description="Polar residues" evidence="1">
    <location>
        <begin position="242"/>
        <end position="253"/>
    </location>
</feature>
<proteinExistence type="predicted"/>
<gene>
    <name evidence="2" type="ORF">SDRG_01360</name>
</gene>
<dbReference type="RefSeq" id="XP_008605103.1">
    <property type="nucleotide sequence ID" value="XM_008606881.1"/>
</dbReference>
<dbReference type="EMBL" id="JH767134">
    <property type="protein sequence ID" value="EQC41389.1"/>
    <property type="molecule type" value="Genomic_DNA"/>
</dbReference>
<keyword evidence="3" id="KW-1185">Reference proteome</keyword>
<evidence type="ECO:0000256" key="1">
    <source>
        <dbReference type="SAM" id="MobiDB-lite"/>
    </source>
</evidence>
<name>T0QT85_SAPDV</name>
<sequence length="316" mass="33080">MMEDALLATAGSLLLSLLKIALACAIIAATLVALSSLASPTATGAAPARRGRDEPDASDLRTQMASNSAKIHALHDAVDGMAAQRNAADATHVKTLTDLAARMAAVDVRIEVALKSATNMYAIPLTALKRQVASIETAQTILDARLAAALSHGNTAVARVEARCMGFDKAAATNDAFRAEFGGHVRALEAKIDAMSTALSALQSQQGMPVLSVSAKPTATTPPGFEESKPATPSPPLERSPLRTTPAFTSSLRRSLEDDSEDENEVDLPTATGSVHQRGAKPKKGHRGRSANAIARRNAISMSRLVAKHMAEHVLE</sequence>
<feature type="compositionally biased region" description="Basic residues" evidence="1">
    <location>
        <begin position="278"/>
        <end position="289"/>
    </location>
</feature>
<feature type="region of interest" description="Disordered" evidence="1">
    <location>
        <begin position="42"/>
        <end position="62"/>
    </location>
</feature>
<reference evidence="2 3" key="1">
    <citation type="submission" date="2012-04" db="EMBL/GenBank/DDBJ databases">
        <title>The Genome Sequence of Saprolegnia declina VS20.</title>
        <authorList>
            <consortium name="The Broad Institute Genome Sequencing Platform"/>
            <person name="Russ C."/>
            <person name="Nusbaum C."/>
            <person name="Tyler B."/>
            <person name="van West P."/>
            <person name="Dieguez-Uribeondo J."/>
            <person name="de Bruijn I."/>
            <person name="Tripathy S."/>
            <person name="Jiang R."/>
            <person name="Young S.K."/>
            <person name="Zeng Q."/>
            <person name="Gargeya S."/>
            <person name="Fitzgerald M."/>
            <person name="Haas B."/>
            <person name="Abouelleil A."/>
            <person name="Alvarado L."/>
            <person name="Arachchi H.M."/>
            <person name="Berlin A."/>
            <person name="Chapman S.B."/>
            <person name="Goldberg J."/>
            <person name="Griggs A."/>
            <person name="Gujja S."/>
            <person name="Hansen M."/>
            <person name="Howarth C."/>
            <person name="Imamovic A."/>
            <person name="Larimer J."/>
            <person name="McCowen C."/>
            <person name="Montmayeur A."/>
            <person name="Murphy C."/>
            <person name="Neiman D."/>
            <person name="Pearson M."/>
            <person name="Priest M."/>
            <person name="Roberts A."/>
            <person name="Saif S."/>
            <person name="Shea T."/>
            <person name="Sisk P."/>
            <person name="Sykes S."/>
            <person name="Wortman J."/>
            <person name="Nusbaum C."/>
            <person name="Birren B."/>
        </authorList>
    </citation>
    <scope>NUCLEOTIDE SEQUENCE [LARGE SCALE GENOMIC DNA]</scope>
    <source>
        <strain evidence="2 3">VS20</strain>
    </source>
</reference>
<accession>T0QT85</accession>
<dbReference type="OrthoDB" id="10569387at2759"/>
<dbReference type="GeneID" id="19942087"/>
<feature type="compositionally biased region" description="Basic and acidic residues" evidence="1">
    <location>
        <begin position="50"/>
        <end position="59"/>
    </location>
</feature>
<feature type="region of interest" description="Disordered" evidence="1">
    <location>
        <begin position="214"/>
        <end position="294"/>
    </location>
</feature>
<dbReference type="Proteomes" id="UP000030762">
    <property type="component" value="Unassembled WGS sequence"/>
</dbReference>
<evidence type="ECO:0000313" key="3">
    <source>
        <dbReference type="Proteomes" id="UP000030762"/>
    </source>
</evidence>
<evidence type="ECO:0000313" key="2">
    <source>
        <dbReference type="EMBL" id="EQC41389.1"/>
    </source>
</evidence>
<dbReference type="VEuPathDB" id="FungiDB:SDRG_01360"/>
<dbReference type="AlphaFoldDB" id="T0QT85"/>